<evidence type="ECO:0000256" key="2">
    <source>
        <dbReference type="SAM" id="SignalP"/>
    </source>
</evidence>
<feature type="compositionally biased region" description="Low complexity" evidence="1">
    <location>
        <begin position="132"/>
        <end position="154"/>
    </location>
</feature>
<organism evidence="3 4">
    <name type="scientific">Nannocystis exedens</name>
    <dbReference type="NCBI Taxonomy" id="54"/>
    <lineage>
        <taxon>Bacteria</taxon>
        <taxon>Pseudomonadati</taxon>
        <taxon>Myxococcota</taxon>
        <taxon>Polyangia</taxon>
        <taxon>Nannocystales</taxon>
        <taxon>Nannocystaceae</taxon>
        <taxon>Nannocystis</taxon>
    </lineage>
</organism>
<dbReference type="AlphaFoldDB" id="A0A1I2HC15"/>
<feature type="signal peptide" evidence="2">
    <location>
        <begin position="1"/>
        <end position="20"/>
    </location>
</feature>
<evidence type="ECO:0000313" key="3">
    <source>
        <dbReference type="EMBL" id="SFF27805.1"/>
    </source>
</evidence>
<protein>
    <submittedName>
        <fullName evidence="3">Uncharacterized protein</fullName>
    </submittedName>
</protein>
<gene>
    <name evidence="3" type="ORF">SAMN02745121_07890</name>
</gene>
<dbReference type="EMBL" id="FOMX01000041">
    <property type="protein sequence ID" value="SFF27805.1"/>
    <property type="molecule type" value="Genomic_DNA"/>
</dbReference>
<keyword evidence="2" id="KW-0732">Signal</keyword>
<sequence>MVSTAGVTVLSLQWALWALAQAPADREYQGPEGVPNKSSPAKPGKPNTDVSVDDVFGTGPAKPASPPAEKPAEPAKPAAKPSAGGADLSMDDVFGAGADTGSSEAPAKGSEPAGTTTARDLEIDDVFGGGSAQPAGASTGPTTTVTTPTPAPAGKQADAPAGKQRLQSPSEQILNKTGGKLHTRFRIISSLHYDVDRAEPRKISRNENRVEFYFAYTPNKHVQVVGEIDPVLMGTNQSRELDDLASQVYIQRFHLESRAAYVALTDIAPGLDIKVGRQIVVWGTADKFNPTNNINADDLEDRPLFTEPIANQMAVIDYSPLRDRDKLYFQGVYIPLFFPALLPPSAAAGLKDPYAETPFANDRELAKITYLQEDYLPKNPKLVPRVFGHVEMPENKFSNGQFAFKMGSRLGEVDISASYYYGRHDIPLPVEAKTTQVHALNDPTDPPDGYYFRSDVRLIYPKMQVIGLDFATQVPFLGNMGLWGEAALIIPEAKQFHIDLPPLPGGGVDVTPNDDMANPEAFIAGPAIKKQPFIKATAGFDYTFGKHVYVQAQYLRGMINEFGAGHIGNYILGGTDLIFFGRKLVFRAFGMVDLPNNNPKGKGPSGVIAPALLFAPPWGYVNFELGSFALLGGDKTYFGQRATGSSIVYFKVIGSF</sequence>
<dbReference type="Proteomes" id="UP000199400">
    <property type="component" value="Unassembled WGS sequence"/>
</dbReference>
<evidence type="ECO:0000256" key="1">
    <source>
        <dbReference type="SAM" id="MobiDB-lite"/>
    </source>
</evidence>
<keyword evidence="4" id="KW-1185">Reference proteome</keyword>
<accession>A0A1I2HC15</accession>
<feature type="chain" id="PRO_5011532312" evidence="2">
    <location>
        <begin position="21"/>
        <end position="656"/>
    </location>
</feature>
<dbReference type="STRING" id="54.SAMN02745121_07890"/>
<proteinExistence type="predicted"/>
<feature type="region of interest" description="Disordered" evidence="1">
    <location>
        <begin position="25"/>
        <end position="172"/>
    </location>
</feature>
<name>A0A1I2HC15_9BACT</name>
<reference evidence="4" key="1">
    <citation type="submission" date="2016-10" db="EMBL/GenBank/DDBJ databases">
        <authorList>
            <person name="Varghese N."/>
            <person name="Submissions S."/>
        </authorList>
    </citation>
    <scope>NUCLEOTIDE SEQUENCE [LARGE SCALE GENOMIC DNA]</scope>
    <source>
        <strain evidence="4">ATCC 25963</strain>
    </source>
</reference>
<evidence type="ECO:0000313" key="4">
    <source>
        <dbReference type="Proteomes" id="UP000199400"/>
    </source>
</evidence>